<dbReference type="PANTHER" id="PTHR43176:SF3">
    <property type="entry name" value="3-HYDROXYISOBUTYRYL-COA HYDROLASE, MITOCHONDRIAL"/>
    <property type="match status" value="1"/>
</dbReference>
<dbReference type="EC" id="3.1.2.4" evidence="2"/>
<dbReference type="KEGG" id="thd:BHV28_07650"/>
<protein>
    <recommendedName>
        <fullName evidence="2">3-hydroxyisobutyryl-CoA hydrolase</fullName>
        <ecNumber evidence="2">3.1.2.4</ecNumber>
    </recommendedName>
</protein>
<gene>
    <name evidence="5" type="ORF">BHV28_07650</name>
</gene>
<dbReference type="CDD" id="cd06558">
    <property type="entry name" value="crotonase-like"/>
    <property type="match status" value="1"/>
</dbReference>
<evidence type="ECO:0000256" key="1">
    <source>
        <dbReference type="ARBA" id="ARBA00001709"/>
    </source>
</evidence>
<dbReference type="EMBL" id="CP017315">
    <property type="protein sequence ID" value="AQS41465.1"/>
    <property type="molecule type" value="Genomic_DNA"/>
</dbReference>
<name>A0A1U9JUB2_9HYPH</name>
<dbReference type="NCBIfam" id="NF004127">
    <property type="entry name" value="PRK05617.1"/>
    <property type="match status" value="1"/>
</dbReference>
<dbReference type="Gene3D" id="3.90.226.10">
    <property type="entry name" value="2-enoyl-CoA Hydratase, Chain A, domain 1"/>
    <property type="match status" value="1"/>
</dbReference>
<evidence type="ECO:0000313" key="6">
    <source>
        <dbReference type="Proteomes" id="UP000188912"/>
    </source>
</evidence>
<dbReference type="GO" id="GO:0003860">
    <property type="term" value="F:3-hydroxyisobutyryl-CoA hydrolase activity"/>
    <property type="evidence" value="ECO:0007669"/>
    <property type="project" value="UniProtKB-EC"/>
</dbReference>
<organism evidence="5 6">
    <name type="scientific">Candidatus Tokpelaia hoelldobleri</name>
    <dbReference type="NCBI Taxonomy" id="1902579"/>
    <lineage>
        <taxon>Bacteria</taxon>
        <taxon>Pseudomonadati</taxon>
        <taxon>Pseudomonadota</taxon>
        <taxon>Alphaproteobacteria</taxon>
        <taxon>Hyphomicrobiales</taxon>
        <taxon>Candidatus Tokpelaia</taxon>
    </lineage>
</organism>
<evidence type="ECO:0000313" key="5">
    <source>
        <dbReference type="EMBL" id="AQS41465.1"/>
    </source>
</evidence>
<evidence type="ECO:0000256" key="2">
    <source>
        <dbReference type="ARBA" id="ARBA00011915"/>
    </source>
</evidence>
<keyword evidence="6" id="KW-1185">Reference proteome</keyword>
<dbReference type="Proteomes" id="UP000188912">
    <property type="component" value="Chromosome"/>
</dbReference>
<comment type="catalytic activity">
    <reaction evidence="1">
        <text>3-hydroxy-2-methylpropanoyl-CoA + H2O = 3-hydroxy-2-methylpropanoate + CoA + H(+)</text>
        <dbReference type="Rhea" id="RHEA:20888"/>
        <dbReference type="ChEBI" id="CHEBI:11805"/>
        <dbReference type="ChEBI" id="CHEBI:15377"/>
        <dbReference type="ChEBI" id="CHEBI:15378"/>
        <dbReference type="ChEBI" id="CHEBI:57287"/>
        <dbReference type="ChEBI" id="CHEBI:57340"/>
        <dbReference type="EC" id="3.1.2.4"/>
    </reaction>
</comment>
<dbReference type="InterPro" id="IPR032259">
    <property type="entry name" value="HIBYL-CoA-H"/>
</dbReference>
<dbReference type="PANTHER" id="PTHR43176">
    <property type="entry name" value="3-HYDROXYISOBUTYRYL-COA HYDROLASE-RELATED"/>
    <property type="match status" value="1"/>
</dbReference>
<dbReference type="InterPro" id="IPR029045">
    <property type="entry name" value="ClpP/crotonase-like_dom_sf"/>
</dbReference>
<proteinExistence type="predicted"/>
<feature type="domain" description="Enoyl-CoA hydratase/isomerase" evidence="4">
    <location>
        <begin position="20"/>
        <end position="340"/>
    </location>
</feature>
<accession>A0A1U9JUB2</accession>
<reference evidence="5 6" key="2">
    <citation type="journal article" date="2016" name="Sci. Rep.">
        <title>The genome of Rhizobiales bacteria in predatory ants reveals urease gene functions but no genes for nitrogen fixation.</title>
        <authorList>
            <person name="Neuvonen M.M."/>
            <person name="Tamarit D."/>
            <person name="Naslund K."/>
            <person name="Liebig J."/>
            <person name="Feldhaar H."/>
            <person name="Moran N.A."/>
            <person name="Guy L."/>
            <person name="Andersson S.G."/>
        </authorList>
    </citation>
    <scope>NUCLEOTIDE SEQUENCE [LARGE SCALE GENOMIC DNA]</scope>
    <source>
        <strain evidence="5 6">Hsal</strain>
    </source>
</reference>
<keyword evidence="3 5" id="KW-0378">Hydrolase</keyword>
<evidence type="ECO:0000256" key="3">
    <source>
        <dbReference type="ARBA" id="ARBA00022801"/>
    </source>
</evidence>
<dbReference type="AlphaFoldDB" id="A0A1U9JUB2"/>
<dbReference type="GO" id="GO:0006574">
    <property type="term" value="P:L-valine catabolic process"/>
    <property type="evidence" value="ECO:0007669"/>
    <property type="project" value="TreeGrafter"/>
</dbReference>
<dbReference type="InterPro" id="IPR045004">
    <property type="entry name" value="ECH_dom"/>
</dbReference>
<sequence length="354" mass="38866">MQVDFGGGGEIAFFREGRAGIIRLARPKALNALNEPMVEAMAKALQAWEDDASVSCILVEGDGRAFCSGGDIVAAWHAGKAGHPAYEFFEKEYALNAYIGRYSKPYVAFMDGIVMGGGAGISVHGSHRIVTENTVFAMPETAIGFYPDAGAGAYLPSMPYAMGAYLALTGNSIKWGDCLQSGIATHAIALEDYDVLRQALIEEGNPRPALEEVAVEPDYETDIQTRTLMAECFSGASVEDCLQRLQTKAGEGNEFAIQTLTTILARSPISVKVAFRHIVQCQRLGLDNVMAVENRITRHMIESHDFYEGIRALLIDKDKKPQWQLQTLEEVDETLVDVYFQANEQEENIKEVRV</sequence>
<reference evidence="5 6" key="1">
    <citation type="journal article" date="2010" name="Science">
        <title>Genomic comparison of the ants Camponotus floridanus and Harpegnathos saltator.</title>
        <authorList>
            <person name="Bonasio R."/>
            <person name="Zhang G."/>
            <person name="Ye C."/>
            <person name="Mutti N.S."/>
            <person name="Fang X."/>
            <person name="Qin N."/>
            <person name="Donahue G."/>
            <person name="Yang P."/>
            <person name="Li Q."/>
            <person name="Li C."/>
            <person name="Zhang P."/>
            <person name="Huang Z."/>
            <person name="Berger S.L."/>
            <person name="Reinberg D."/>
            <person name="Wang J."/>
            <person name="Liebig J."/>
        </authorList>
    </citation>
    <scope>NUCLEOTIDE SEQUENCE [LARGE SCALE GENOMIC DNA]</scope>
    <source>
        <strain evidence="5 6">Hsal</strain>
    </source>
</reference>
<dbReference type="Pfam" id="PF16113">
    <property type="entry name" value="ECH_2"/>
    <property type="match status" value="1"/>
</dbReference>
<dbReference type="STRING" id="1902579.BHV28_07650"/>
<dbReference type="SUPFAM" id="SSF52096">
    <property type="entry name" value="ClpP/crotonase"/>
    <property type="match status" value="1"/>
</dbReference>
<evidence type="ECO:0000259" key="4">
    <source>
        <dbReference type="Pfam" id="PF16113"/>
    </source>
</evidence>